<feature type="region of interest" description="Disordered" evidence="1">
    <location>
        <begin position="1"/>
        <end position="31"/>
    </location>
</feature>
<evidence type="ECO:0000256" key="1">
    <source>
        <dbReference type="SAM" id="MobiDB-lite"/>
    </source>
</evidence>
<gene>
    <name evidence="2" type="ORF">LIER_26983</name>
</gene>
<protein>
    <submittedName>
        <fullName evidence="2">Uncharacterized protein</fullName>
    </submittedName>
</protein>
<name>A0AAV3RAL6_LITER</name>
<evidence type="ECO:0000313" key="2">
    <source>
        <dbReference type="EMBL" id="GAA0173350.1"/>
    </source>
</evidence>
<dbReference type="EMBL" id="BAABME010008560">
    <property type="protein sequence ID" value="GAA0173350.1"/>
    <property type="molecule type" value="Genomic_DNA"/>
</dbReference>
<comment type="caution">
    <text evidence="2">The sequence shown here is derived from an EMBL/GenBank/DDBJ whole genome shotgun (WGS) entry which is preliminary data.</text>
</comment>
<accession>A0AAV3RAL6</accession>
<proteinExistence type="predicted"/>
<sequence>MLNWRAPPHRAHGTSDAPPKRKNKTSTKGKSIPFIHETCISTYIRDDEQPTDNQVGFETQWHNKRSFMRSGMRVSVPKACAAREKAKGFHDIFTLCRKRKNIEQEL</sequence>
<evidence type="ECO:0000313" key="3">
    <source>
        <dbReference type="Proteomes" id="UP001454036"/>
    </source>
</evidence>
<dbReference type="Proteomes" id="UP001454036">
    <property type="component" value="Unassembled WGS sequence"/>
</dbReference>
<organism evidence="2 3">
    <name type="scientific">Lithospermum erythrorhizon</name>
    <name type="common">Purple gromwell</name>
    <name type="synonym">Lithospermum officinale var. erythrorhizon</name>
    <dbReference type="NCBI Taxonomy" id="34254"/>
    <lineage>
        <taxon>Eukaryota</taxon>
        <taxon>Viridiplantae</taxon>
        <taxon>Streptophyta</taxon>
        <taxon>Embryophyta</taxon>
        <taxon>Tracheophyta</taxon>
        <taxon>Spermatophyta</taxon>
        <taxon>Magnoliopsida</taxon>
        <taxon>eudicotyledons</taxon>
        <taxon>Gunneridae</taxon>
        <taxon>Pentapetalae</taxon>
        <taxon>asterids</taxon>
        <taxon>lamiids</taxon>
        <taxon>Boraginales</taxon>
        <taxon>Boraginaceae</taxon>
        <taxon>Boraginoideae</taxon>
        <taxon>Lithospermeae</taxon>
        <taxon>Lithospermum</taxon>
    </lineage>
</organism>
<reference evidence="2 3" key="1">
    <citation type="submission" date="2024-01" db="EMBL/GenBank/DDBJ databases">
        <title>The complete chloroplast genome sequence of Lithospermum erythrorhizon: insights into the phylogenetic relationship among Boraginaceae species and the maternal lineages of purple gromwells.</title>
        <authorList>
            <person name="Okada T."/>
            <person name="Watanabe K."/>
        </authorList>
    </citation>
    <scope>NUCLEOTIDE SEQUENCE [LARGE SCALE GENOMIC DNA]</scope>
</reference>
<dbReference type="AlphaFoldDB" id="A0AAV3RAL6"/>
<keyword evidence="3" id="KW-1185">Reference proteome</keyword>